<feature type="region of interest" description="Disordered" evidence="4">
    <location>
        <begin position="854"/>
        <end position="880"/>
    </location>
</feature>
<dbReference type="InterPro" id="IPR039537">
    <property type="entry name" value="Retrotran_Ty1/copia-like"/>
</dbReference>
<dbReference type="InterPro" id="IPR036397">
    <property type="entry name" value="RNaseH_sf"/>
</dbReference>
<dbReference type="PANTHER" id="PTHR42648:SF18">
    <property type="entry name" value="RETROTRANSPOSON, UNCLASSIFIED-LIKE PROTEIN"/>
    <property type="match status" value="1"/>
</dbReference>
<feature type="compositionally biased region" description="Polar residues" evidence="4">
    <location>
        <begin position="1655"/>
        <end position="1683"/>
    </location>
</feature>
<evidence type="ECO:0000256" key="1">
    <source>
        <dbReference type="ARBA" id="ARBA00022723"/>
    </source>
</evidence>
<feature type="region of interest" description="Disordered" evidence="4">
    <location>
        <begin position="52"/>
        <end position="78"/>
    </location>
</feature>
<feature type="region of interest" description="Disordered" evidence="4">
    <location>
        <begin position="1613"/>
        <end position="1700"/>
    </location>
</feature>
<feature type="region of interest" description="Disordered" evidence="4">
    <location>
        <begin position="1384"/>
        <end position="1457"/>
    </location>
</feature>
<evidence type="ECO:0000256" key="3">
    <source>
        <dbReference type="SAM" id="Coils"/>
    </source>
</evidence>
<dbReference type="Pfam" id="PF07727">
    <property type="entry name" value="RVT_2"/>
    <property type="match status" value="1"/>
</dbReference>
<dbReference type="InterPro" id="IPR012337">
    <property type="entry name" value="RNaseH-like_sf"/>
</dbReference>
<feature type="compositionally biased region" description="Acidic residues" evidence="4">
    <location>
        <begin position="1404"/>
        <end position="1444"/>
    </location>
</feature>
<evidence type="ECO:0000256" key="2">
    <source>
        <dbReference type="ARBA" id="ARBA00022801"/>
    </source>
</evidence>
<dbReference type="InterPro" id="IPR025724">
    <property type="entry name" value="GAG-pre-integrase_dom"/>
</dbReference>
<sequence>MILESVENGPLLWPTVEENGVTRSKKYSELSTTEAIQADCDVKATNIILQGLPPEGRQNSMTAGMSRQYTSGPSGTSGKQRVIICYNCKGEGQMSKQCTKPKRKRDEAWLKDKRLKAHSMSSPTMLLYQADDLDAYDSDCDEINSAKIALMTNLSHYGSDNLAEDNKNVNERYKDQVRILKEQNNVDKASESCVQSLEIDNLKHILSEHLKEKESLEQKVPKELPKVIMVNLSLKKLKFYLASFDVVVKERTTATSITEGTWGFEHTKACFRDEIIPFVKALKDLFNSFDQFLIDELIEVQNVFNQMKKPVEQHCVEKNKFQVKMNDVLKENERLLEQAISADIVNIVVHANVNYASLKETLSKLKGKAVVNEAVTLHPIDPELLKIDVAPLAPKLRNNMTAHNDYLKHTQEETDTLREIVENERLLNPLNTSLDYALNLLTSASGSQPQGNIKKDMIRQTQSKAKKNKLEDHPTTVRPSLHNKKSVVNTTAISSVPNSKLNVNSDLKCATCNRCLFSDNHDSCVLALSKLFSGIWTPDASNASKTKSWLWHRRLSHLNFGAINHLARQGLVRGLPKLKFEKDHLCLACAMGKSKTKSHKSKSEDTNQEKLYLLHIDLYGPMHVESDEALDFIIKFQKMIQGRLKVPVCCIRTDNEIEFFNQTLREYYKEVGISHETSVALSPQQNGVIERRNRTLIEAARTMLIYAQAPLFLWAEAVETACYAQNRSIIQLRHEKTPYELLHNKLPDLSFLHVFGALCYLTNDNFVELTAMASEQSSSGPALNEMTPATISSGLVQKYSSSTPYVPPSRNDWDLLFQSMFDELLNPLPSVDPQASKVIAPIADVMPLVQAESTGSHSLTTVDQDTPSPSKSQTTPETQSCVIPQDVEEDIHDIEVAYMGNDPLFGVPIPEVTSAQSSSTISHHIIVQSDHQISQHNRGILKNKARLVARGYRQEEGIDFEESFAPVARLEAIRIFLAYAAHKNMFVYHMDVKTVFLNGNLREEVYVSHPDGFMDQDNPSHVYKLKKALYGWKQAPHAWYDMLSLFLISQDFSKGSVDPTLFIRRNGNDLLLVENGVIELYFVNTEYQLADLFTKALGRDRIEFLINKLGMRSFTPDTLKQLTNENTRFKQEVTIAIYKLGYIRIGRRNFRLLLDIKSKESTLQLVYDVLRLTPFFKVFLVTSDVSKIYMQEFLATVAVHNHSIRFKMDNKKHIVNLESFREMMHICPRLPHQPFVEPLLRKRFWPFSGFLGTVEHKDTKKSNEMYYPRFTKNTQLFGALLPIELTNEDIRNSNTYKEYHAVAIGATPPKPKASVRKTRNSFDTTITPLTAAAGARLTTSEKGKQAAKASKAKSLSALSEVAMTEAQQLKLATKRTLQQTHISQASGFGADEGTGSIPRVPDVPTDESEEEISWNSTDDEDGEEGDDDEQDDDEAQDDNDEGNDKEEGQQQSSSVSSKFMTSMLNLTPDVGMESIFETTSQMDVQTPTTVAPLPMSAPTITPSTIATVATIQQTPTLPTTASSTLLQDLPNFGSLFRLREEAQKENDDFLKTIDENMQKIIKEQVKEQVKTSYAIAADLFEMELKKILIEKMEGNKSIHRSNEHRNLYKALRRHDDDADKDKEPSAGSDQGSKRRREGKEPESASAPKEKDTRSTGKLTQGSKSRQTSASESATAEEPMQTTFEMEEPSHPEFETGADDQPIVQSSQHPEWFSQQKKPPTPDHFSNFLMNWLKVDTLTPELLAGPTYELMKGSCKSLVELEFFLEEVYKATTDQLDWVNPESQQYPYNLLKHLQLIPNNQGSCVIPFDHFINNDLEYLHGGASSRKYTTSVTKTKATDYGNIKWIEDFVPKTMWIQEPIGYDKHALWGISHWGRKCQQFYGFAVNRESARDVYSKSRIIASIELKIVEHVEDLQLGVESYQKKLNLTKPDTYRSDLKRKEAYIAYSNPRGFIYQNKDKQNRLMRIDELLKFSDGTLTDVHTALDDRLIRIQMKYLP</sequence>
<feature type="coiled-coil region" evidence="3">
    <location>
        <begin position="163"/>
        <end position="219"/>
    </location>
</feature>
<dbReference type="PANTHER" id="PTHR42648">
    <property type="entry name" value="TRANSPOSASE, PUTATIVE-RELATED"/>
    <property type="match status" value="1"/>
</dbReference>
<dbReference type="GO" id="GO:0046872">
    <property type="term" value="F:metal ion binding"/>
    <property type="evidence" value="ECO:0007669"/>
    <property type="project" value="UniProtKB-KW"/>
</dbReference>
<dbReference type="EMBL" id="BKCJ010004366">
    <property type="protein sequence ID" value="GEU60617.1"/>
    <property type="molecule type" value="Genomic_DNA"/>
</dbReference>
<keyword evidence="3" id="KW-0175">Coiled coil</keyword>
<dbReference type="Gene3D" id="3.30.420.10">
    <property type="entry name" value="Ribonuclease H-like superfamily/Ribonuclease H"/>
    <property type="match status" value="1"/>
</dbReference>
<feature type="compositionally biased region" description="Basic and acidic residues" evidence="4">
    <location>
        <begin position="1613"/>
        <end position="1624"/>
    </location>
</feature>
<dbReference type="GO" id="GO:0016787">
    <property type="term" value="F:hydrolase activity"/>
    <property type="evidence" value="ECO:0007669"/>
    <property type="project" value="UniProtKB-KW"/>
</dbReference>
<keyword evidence="1" id="KW-0479">Metal-binding</keyword>
<name>A0A6L2LHY0_TANCI</name>
<dbReference type="PROSITE" id="PS50994">
    <property type="entry name" value="INTEGRASE"/>
    <property type="match status" value="1"/>
</dbReference>
<reference evidence="6" key="1">
    <citation type="journal article" date="2019" name="Sci. Rep.">
        <title>Draft genome of Tanacetum cinerariifolium, the natural source of mosquito coil.</title>
        <authorList>
            <person name="Yamashiro T."/>
            <person name="Shiraishi A."/>
            <person name="Satake H."/>
            <person name="Nakayama K."/>
        </authorList>
    </citation>
    <scope>NUCLEOTIDE SEQUENCE</scope>
</reference>
<dbReference type="InterPro" id="IPR001584">
    <property type="entry name" value="Integrase_cat-core"/>
</dbReference>
<dbReference type="Pfam" id="PF13976">
    <property type="entry name" value="gag_pre-integrs"/>
    <property type="match status" value="1"/>
</dbReference>
<protein>
    <submittedName>
        <fullName evidence="6">Retrovirus-related Pol polyprotein from transposon TNT 1-94</fullName>
    </submittedName>
</protein>
<proteinExistence type="predicted"/>
<dbReference type="GO" id="GO:0015074">
    <property type="term" value="P:DNA integration"/>
    <property type="evidence" value="ECO:0007669"/>
    <property type="project" value="InterPro"/>
</dbReference>
<feature type="compositionally biased region" description="Polar residues" evidence="4">
    <location>
        <begin position="57"/>
        <end position="78"/>
    </location>
</feature>
<gene>
    <name evidence="6" type="ORF">Tci_032595</name>
</gene>
<feature type="domain" description="Integrase catalytic" evidence="5">
    <location>
        <begin position="651"/>
        <end position="746"/>
    </location>
</feature>
<evidence type="ECO:0000259" key="5">
    <source>
        <dbReference type="PROSITE" id="PS50994"/>
    </source>
</evidence>
<dbReference type="SUPFAM" id="SSF53098">
    <property type="entry name" value="Ribonuclease H-like"/>
    <property type="match status" value="1"/>
</dbReference>
<dbReference type="InterPro" id="IPR013103">
    <property type="entry name" value="RVT_2"/>
</dbReference>
<comment type="caution">
    <text evidence="6">The sequence shown here is derived from an EMBL/GenBank/DDBJ whole genome shotgun (WGS) entry which is preliminary data.</text>
</comment>
<accession>A0A6L2LHY0</accession>
<dbReference type="GO" id="GO:0003676">
    <property type="term" value="F:nucleic acid binding"/>
    <property type="evidence" value="ECO:0007669"/>
    <property type="project" value="InterPro"/>
</dbReference>
<evidence type="ECO:0000313" key="6">
    <source>
        <dbReference type="EMBL" id="GEU60617.1"/>
    </source>
</evidence>
<evidence type="ECO:0000256" key="4">
    <source>
        <dbReference type="SAM" id="MobiDB-lite"/>
    </source>
</evidence>
<keyword evidence="2" id="KW-0378">Hydrolase</keyword>
<organism evidence="6">
    <name type="scientific">Tanacetum cinerariifolium</name>
    <name type="common">Dalmatian daisy</name>
    <name type="synonym">Chrysanthemum cinerariifolium</name>
    <dbReference type="NCBI Taxonomy" id="118510"/>
    <lineage>
        <taxon>Eukaryota</taxon>
        <taxon>Viridiplantae</taxon>
        <taxon>Streptophyta</taxon>
        <taxon>Embryophyta</taxon>
        <taxon>Tracheophyta</taxon>
        <taxon>Spermatophyta</taxon>
        <taxon>Magnoliopsida</taxon>
        <taxon>eudicotyledons</taxon>
        <taxon>Gunneridae</taxon>
        <taxon>Pentapetalae</taxon>
        <taxon>asterids</taxon>
        <taxon>campanulids</taxon>
        <taxon>Asterales</taxon>
        <taxon>Asteraceae</taxon>
        <taxon>Asteroideae</taxon>
        <taxon>Anthemideae</taxon>
        <taxon>Anthemidinae</taxon>
        <taxon>Tanacetum</taxon>
    </lineage>
</organism>
<feature type="compositionally biased region" description="Basic and acidic residues" evidence="4">
    <location>
        <begin position="1637"/>
        <end position="1654"/>
    </location>
</feature>